<dbReference type="InterPro" id="IPR002018">
    <property type="entry name" value="CarbesteraseB"/>
</dbReference>
<dbReference type="EMBL" id="CADCXU010005396">
    <property type="protein sequence ID" value="CAA9997099.1"/>
    <property type="molecule type" value="Genomic_DNA"/>
</dbReference>
<dbReference type="Gene3D" id="3.40.50.1820">
    <property type="entry name" value="alpha/beta hydrolase"/>
    <property type="match status" value="1"/>
</dbReference>
<organism evidence="3 4">
    <name type="scientific">Nesidiocoris tenuis</name>
    <dbReference type="NCBI Taxonomy" id="355587"/>
    <lineage>
        <taxon>Eukaryota</taxon>
        <taxon>Metazoa</taxon>
        <taxon>Ecdysozoa</taxon>
        <taxon>Arthropoda</taxon>
        <taxon>Hexapoda</taxon>
        <taxon>Insecta</taxon>
        <taxon>Pterygota</taxon>
        <taxon>Neoptera</taxon>
        <taxon>Paraneoptera</taxon>
        <taxon>Hemiptera</taxon>
        <taxon>Heteroptera</taxon>
        <taxon>Panheteroptera</taxon>
        <taxon>Cimicomorpha</taxon>
        <taxon>Miridae</taxon>
        <taxon>Dicyphina</taxon>
        <taxon>Nesidiocoris</taxon>
    </lineage>
</organism>
<dbReference type="AlphaFoldDB" id="A0A6H5G362"/>
<accession>A0A6H5G362</accession>
<keyword evidence="1" id="KW-0325">Glycoprotein</keyword>
<dbReference type="Pfam" id="PF00135">
    <property type="entry name" value="COesterase"/>
    <property type="match status" value="1"/>
</dbReference>
<dbReference type="OrthoDB" id="408631at2759"/>
<dbReference type="Proteomes" id="UP000479000">
    <property type="component" value="Unassembled WGS sequence"/>
</dbReference>
<reference evidence="3 4" key="1">
    <citation type="submission" date="2020-02" db="EMBL/GenBank/DDBJ databases">
        <authorList>
            <person name="Ferguson B K."/>
        </authorList>
    </citation>
    <scope>NUCLEOTIDE SEQUENCE [LARGE SCALE GENOMIC DNA]</scope>
</reference>
<dbReference type="InterPro" id="IPR029058">
    <property type="entry name" value="AB_hydrolase_fold"/>
</dbReference>
<dbReference type="PANTHER" id="PTHR11559">
    <property type="entry name" value="CARBOXYLESTERASE"/>
    <property type="match status" value="1"/>
</dbReference>
<dbReference type="InterPro" id="IPR050309">
    <property type="entry name" value="Type-B_Carboxylest/Lipase"/>
</dbReference>
<name>A0A6H5G362_9HEMI</name>
<evidence type="ECO:0000259" key="2">
    <source>
        <dbReference type="Pfam" id="PF00135"/>
    </source>
</evidence>
<evidence type="ECO:0000313" key="3">
    <source>
        <dbReference type="EMBL" id="CAA9997099.1"/>
    </source>
</evidence>
<protein>
    <recommendedName>
        <fullName evidence="2">Carboxylesterase type B domain-containing protein</fullName>
    </recommendedName>
</protein>
<sequence length="170" mass="19054">MSTSGNYGLADVIAALEWTSLNIQHFGGDSKSITVVGYRSGATLASLLTTIRKPEPSDAAAKNGLVYGGADVEVLLGTYPYQTDPPQRRYITAMRNFFYRFVQNGVVPLHRMSVIGQDLTDQKMDPQDLEHRCTLWKEMGFDKFAKVGIGLYRRSEGWEQSDKTEKPRKN</sequence>
<gene>
    <name evidence="3" type="ORF">NTEN_LOCUS3444</name>
</gene>
<keyword evidence="4" id="KW-1185">Reference proteome</keyword>
<evidence type="ECO:0000256" key="1">
    <source>
        <dbReference type="ARBA" id="ARBA00023180"/>
    </source>
</evidence>
<proteinExistence type="predicted"/>
<dbReference type="SUPFAM" id="SSF53474">
    <property type="entry name" value="alpha/beta-Hydrolases"/>
    <property type="match status" value="1"/>
</dbReference>
<evidence type="ECO:0000313" key="4">
    <source>
        <dbReference type="Proteomes" id="UP000479000"/>
    </source>
</evidence>
<feature type="domain" description="Carboxylesterase type B" evidence="2">
    <location>
        <begin position="3"/>
        <end position="51"/>
    </location>
</feature>